<dbReference type="RefSeq" id="WP_039674481.1">
    <property type="nucleotide sequence ID" value="NZ_CP065689.1"/>
</dbReference>
<dbReference type="AlphaFoldDB" id="A0A2X4RT92"/>
<keyword evidence="4" id="KW-1185">Reference proteome</keyword>
<accession>A0A2X4RT92</accession>
<dbReference type="Proteomes" id="UP000594905">
    <property type="component" value="Chromosome"/>
</dbReference>
<name>A0A2X4RT92_9CORY</name>
<reference evidence="2 3" key="1">
    <citation type="submission" date="2018-06" db="EMBL/GenBank/DDBJ databases">
        <authorList>
            <consortium name="Pathogen Informatics"/>
            <person name="Doyle S."/>
        </authorList>
    </citation>
    <scope>NUCLEOTIDE SEQUENCE [LARGE SCALE GENOMIC DNA]</scope>
    <source>
        <strain evidence="2 3">NCTC10288</strain>
    </source>
</reference>
<dbReference type="EMBL" id="CP065689">
    <property type="protein sequence ID" value="QPS60672.1"/>
    <property type="molecule type" value="Genomic_DNA"/>
</dbReference>
<dbReference type="EMBL" id="LS483460">
    <property type="protein sequence ID" value="SQI00442.1"/>
    <property type="molecule type" value="Genomic_DNA"/>
</dbReference>
<organism evidence="2 3">
    <name type="scientific">Corynebacterium minutissimum</name>
    <dbReference type="NCBI Taxonomy" id="38301"/>
    <lineage>
        <taxon>Bacteria</taxon>
        <taxon>Bacillati</taxon>
        <taxon>Actinomycetota</taxon>
        <taxon>Actinomycetes</taxon>
        <taxon>Mycobacteriales</taxon>
        <taxon>Corynebacteriaceae</taxon>
        <taxon>Corynebacterium</taxon>
    </lineage>
</organism>
<protein>
    <submittedName>
        <fullName evidence="2">Uncharacterized protein</fullName>
    </submittedName>
</protein>
<dbReference type="Proteomes" id="UP000249264">
    <property type="component" value="Chromosome 1"/>
</dbReference>
<evidence type="ECO:0000313" key="2">
    <source>
        <dbReference type="EMBL" id="SQI00442.1"/>
    </source>
</evidence>
<evidence type="ECO:0000313" key="4">
    <source>
        <dbReference type="Proteomes" id="UP000594905"/>
    </source>
</evidence>
<evidence type="ECO:0000313" key="3">
    <source>
        <dbReference type="Proteomes" id="UP000249264"/>
    </source>
</evidence>
<proteinExistence type="predicted"/>
<dbReference type="GeneID" id="70783639"/>
<sequence>MLTEFGVNGVLFWHCGDRDEERERGVLSFSGDSMLNETASDTRFKRHLLAYLIEWYGNDPGGSASVGQTEWLARQEARFTW</sequence>
<reference evidence="1 4" key="2">
    <citation type="submission" date="2020-12" db="EMBL/GenBank/DDBJ databases">
        <title>FDA dAtabase for Regulatory Grade micrObial Sequences (FDA-ARGOS): Supporting development and validation of Infectious Disease Dx tests.</title>
        <authorList>
            <person name="Sproer C."/>
            <person name="Gronow S."/>
            <person name="Severitt S."/>
            <person name="Schroder I."/>
            <person name="Tallon L."/>
            <person name="Sadzewicz L."/>
            <person name="Zhao X."/>
            <person name="Boylan J."/>
            <person name="Ott S."/>
            <person name="Bowen H."/>
            <person name="Vavikolanu K."/>
            <person name="Mehta A."/>
            <person name="Aluvathingal J."/>
            <person name="Nadendla S."/>
            <person name="Lowell S."/>
            <person name="Myers T."/>
            <person name="Yan Y."/>
            <person name="Sichtig H."/>
        </authorList>
    </citation>
    <scope>NUCLEOTIDE SEQUENCE [LARGE SCALE GENOMIC DNA]</scope>
    <source>
        <strain evidence="1 4">FDAARGOS_894</strain>
    </source>
</reference>
<evidence type="ECO:0000313" key="1">
    <source>
        <dbReference type="EMBL" id="QPS60672.1"/>
    </source>
</evidence>
<gene>
    <name evidence="1" type="ORF">I6G51_05740</name>
    <name evidence="2" type="ORF">NCTC10288_01754</name>
</gene>
<dbReference type="KEGG" id="cmin:NCTC10288_01754"/>